<dbReference type="InterPro" id="IPR052162">
    <property type="entry name" value="Sensor_kinase/Photoreceptor"/>
</dbReference>
<dbReference type="SUPFAM" id="SSF47384">
    <property type="entry name" value="Homodimeric domain of signal transducing histidine kinase"/>
    <property type="match status" value="1"/>
</dbReference>
<dbReference type="InterPro" id="IPR035965">
    <property type="entry name" value="PAS-like_dom_sf"/>
</dbReference>
<dbReference type="InterPro" id="IPR029016">
    <property type="entry name" value="GAF-like_dom_sf"/>
</dbReference>
<dbReference type="AlphaFoldDB" id="A0A399EBZ3"/>
<dbReference type="Pfam" id="PF08448">
    <property type="entry name" value="PAS_4"/>
    <property type="match status" value="1"/>
</dbReference>
<feature type="domain" description="PAS" evidence="7">
    <location>
        <begin position="469"/>
        <end position="539"/>
    </location>
</feature>
<dbReference type="InterPro" id="IPR036890">
    <property type="entry name" value="HATPase_C_sf"/>
</dbReference>
<evidence type="ECO:0000313" key="10">
    <source>
        <dbReference type="Proteomes" id="UP000265715"/>
    </source>
</evidence>
<evidence type="ECO:0000256" key="4">
    <source>
        <dbReference type="ARBA" id="ARBA00022679"/>
    </source>
</evidence>
<feature type="domain" description="Histidine kinase" evidence="6">
    <location>
        <begin position="609"/>
        <end position="767"/>
    </location>
</feature>
<evidence type="ECO:0000259" key="6">
    <source>
        <dbReference type="PROSITE" id="PS50109"/>
    </source>
</evidence>
<dbReference type="SMART" id="SM00065">
    <property type="entry name" value="GAF"/>
    <property type="match status" value="2"/>
</dbReference>
<dbReference type="SUPFAM" id="SSF55785">
    <property type="entry name" value="PYP-like sensor domain (PAS domain)"/>
    <property type="match status" value="2"/>
</dbReference>
<comment type="caution">
    <text evidence="9">The sequence shown here is derived from an EMBL/GenBank/DDBJ whole genome shotgun (WGS) entry which is preliminary data.</text>
</comment>
<evidence type="ECO:0000259" key="8">
    <source>
        <dbReference type="PROSITE" id="PS50113"/>
    </source>
</evidence>
<dbReference type="CDD" id="cd00130">
    <property type="entry name" value="PAS"/>
    <property type="match status" value="1"/>
</dbReference>
<proteinExistence type="predicted"/>
<dbReference type="SUPFAM" id="SSF55781">
    <property type="entry name" value="GAF domain-like"/>
    <property type="match status" value="2"/>
</dbReference>
<dbReference type="SMART" id="SM00086">
    <property type="entry name" value="PAC"/>
    <property type="match status" value="2"/>
</dbReference>
<evidence type="ECO:0000259" key="7">
    <source>
        <dbReference type="PROSITE" id="PS50112"/>
    </source>
</evidence>
<protein>
    <recommendedName>
        <fullName evidence="2">histidine kinase</fullName>
        <ecNumber evidence="2">2.7.13.3</ecNumber>
    </recommendedName>
</protein>
<dbReference type="InterPro" id="IPR001610">
    <property type="entry name" value="PAC"/>
</dbReference>
<dbReference type="CDD" id="cd00075">
    <property type="entry name" value="HATPase"/>
    <property type="match status" value="1"/>
</dbReference>
<dbReference type="PROSITE" id="PS50109">
    <property type="entry name" value="HIS_KIN"/>
    <property type="match status" value="1"/>
</dbReference>
<dbReference type="InterPro" id="IPR003594">
    <property type="entry name" value="HATPase_dom"/>
</dbReference>
<dbReference type="EC" id="2.7.13.3" evidence="2"/>
<dbReference type="Gene3D" id="3.30.450.40">
    <property type="match status" value="2"/>
</dbReference>
<dbReference type="SMART" id="SM00388">
    <property type="entry name" value="HisKA"/>
    <property type="match status" value="1"/>
</dbReference>
<dbReference type="Pfam" id="PF08447">
    <property type="entry name" value="PAS_3"/>
    <property type="match status" value="1"/>
</dbReference>
<dbReference type="InterPro" id="IPR003661">
    <property type="entry name" value="HisK_dim/P_dom"/>
</dbReference>
<dbReference type="CDD" id="cd00082">
    <property type="entry name" value="HisKA"/>
    <property type="match status" value="1"/>
</dbReference>
<dbReference type="OrthoDB" id="9766459at2"/>
<keyword evidence="10" id="KW-1185">Reference proteome</keyword>
<dbReference type="InterPro" id="IPR013656">
    <property type="entry name" value="PAS_4"/>
</dbReference>
<dbReference type="Pfam" id="PF13185">
    <property type="entry name" value="GAF_2"/>
    <property type="match status" value="2"/>
</dbReference>
<dbReference type="InterPro" id="IPR013655">
    <property type="entry name" value="PAS_fold_3"/>
</dbReference>
<dbReference type="InterPro" id="IPR003018">
    <property type="entry name" value="GAF"/>
</dbReference>
<dbReference type="NCBIfam" id="TIGR00229">
    <property type="entry name" value="sensory_box"/>
    <property type="match status" value="1"/>
</dbReference>
<dbReference type="InterPro" id="IPR005467">
    <property type="entry name" value="His_kinase_dom"/>
</dbReference>
<dbReference type="Pfam" id="PF02518">
    <property type="entry name" value="HATPase_c"/>
    <property type="match status" value="1"/>
</dbReference>
<dbReference type="PANTHER" id="PTHR43304:SF1">
    <property type="entry name" value="PAC DOMAIN-CONTAINING PROTEIN"/>
    <property type="match status" value="1"/>
</dbReference>
<organism evidence="9 10">
    <name type="scientific">Calidithermus terrae</name>
    <dbReference type="NCBI Taxonomy" id="1408545"/>
    <lineage>
        <taxon>Bacteria</taxon>
        <taxon>Thermotogati</taxon>
        <taxon>Deinococcota</taxon>
        <taxon>Deinococci</taxon>
        <taxon>Thermales</taxon>
        <taxon>Thermaceae</taxon>
        <taxon>Calidithermus</taxon>
    </lineage>
</organism>
<dbReference type="Gene3D" id="3.30.450.20">
    <property type="entry name" value="PAS domain"/>
    <property type="match status" value="2"/>
</dbReference>
<dbReference type="PANTHER" id="PTHR43304">
    <property type="entry name" value="PHYTOCHROME-LIKE PROTEIN CPH1"/>
    <property type="match status" value="1"/>
</dbReference>
<feature type="domain" description="PAC" evidence="8">
    <location>
        <begin position="542"/>
        <end position="594"/>
    </location>
</feature>
<dbReference type="InterPro" id="IPR036097">
    <property type="entry name" value="HisK_dim/P_sf"/>
</dbReference>
<dbReference type="Proteomes" id="UP000265715">
    <property type="component" value="Unassembled WGS sequence"/>
</dbReference>
<evidence type="ECO:0000256" key="1">
    <source>
        <dbReference type="ARBA" id="ARBA00000085"/>
    </source>
</evidence>
<dbReference type="EMBL" id="QXDL01000183">
    <property type="protein sequence ID" value="RIH81326.1"/>
    <property type="molecule type" value="Genomic_DNA"/>
</dbReference>
<dbReference type="RefSeq" id="WP_119316161.1">
    <property type="nucleotide sequence ID" value="NZ_QXDL01000183.1"/>
</dbReference>
<dbReference type="SMART" id="SM00091">
    <property type="entry name" value="PAS"/>
    <property type="match status" value="1"/>
</dbReference>
<dbReference type="Pfam" id="PF00512">
    <property type="entry name" value="HisKA"/>
    <property type="match status" value="1"/>
</dbReference>
<dbReference type="PROSITE" id="PS50112">
    <property type="entry name" value="PAS"/>
    <property type="match status" value="1"/>
</dbReference>
<keyword evidence="3" id="KW-0597">Phosphoprotein</keyword>
<evidence type="ECO:0000256" key="3">
    <source>
        <dbReference type="ARBA" id="ARBA00022553"/>
    </source>
</evidence>
<evidence type="ECO:0000313" key="9">
    <source>
        <dbReference type="EMBL" id="RIH81326.1"/>
    </source>
</evidence>
<dbReference type="InterPro" id="IPR000014">
    <property type="entry name" value="PAS"/>
</dbReference>
<keyword evidence="4 9" id="KW-0808">Transferase</keyword>
<name>A0A399EBZ3_9DEIN</name>
<evidence type="ECO:0000256" key="2">
    <source>
        <dbReference type="ARBA" id="ARBA00012438"/>
    </source>
</evidence>
<dbReference type="Gene3D" id="3.30.565.10">
    <property type="entry name" value="Histidine kinase-like ATPase, C-terminal domain"/>
    <property type="match status" value="1"/>
</dbReference>
<reference evidence="9 10" key="1">
    <citation type="submission" date="2018-08" db="EMBL/GenBank/DDBJ databases">
        <title>Meiothermus terrae DSM 26712 genome sequencing project.</title>
        <authorList>
            <person name="Da Costa M.S."/>
            <person name="Albuquerque L."/>
            <person name="Raposo P."/>
            <person name="Froufe H.J.C."/>
            <person name="Barroso C.S."/>
            <person name="Egas C."/>
        </authorList>
    </citation>
    <scope>NUCLEOTIDE SEQUENCE [LARGE SCALE GENOMIC DNA]</scope>
    <source>
        <strain evidence="9 10">DSM 26712</strain>
    </source>
</reference>
<keyword evidence="5" id="KW-0418">Kinase</keyword>
<dbReference type="InterPro" id="IPR000700">
    <property type="entry name" value="PAS-assoc_C"/>
</dbReference>
<comment type="catalytic activity">
    <reaction evidence="1">
        <text>ATP + protein L-histidine = ADP + protein N-phospho-L-histidine.</text>
        <dbReference type="EC" id="2.7.13.3"/>
    </reaction>
</comment>
<dbReference type="GO" id="GO:0000155">
    <property type="term" value="F:phosphorelay sensor kinase activity"/>
    <property type="evidence" value="ECO:0007669"/>
    <property type="project" value="InterPro"/>
</dbReference>
<accession>A0A399EBZ3</accession>
<dbReference type="PROSITE" id="PS50113">
    <property type="entry name" value="PAC"/>
    <property type="match status" value="1"/>
</dbReference>
<gene>
    <name evidence="9" type="primary">cph1_3</name>
    <name evidence="9" type="ORF">Mterra_03230</name>
</gene>
<evidence type="ECO:0000256" key="5">
    <source>
        <dbReference type="ARBA" id="ARBA00022777"/>
    </source>
</evidence>
<dbReference type="SUPFAM" id="SSF55874">
    <property type="entry name" value="ATPase domain of HSP90 chaperone/DNA topoisomerase II/histidine kinase"/>
    <property type="match status" value="1"/>
</dbReference>
<sequence>MTLLPDDLEALRRSGLLLAVELCPHPAYLGTAAGATYANRRWREAVGWGPGDALSNPEPAVHPEDLEAWRAAWGAEGAAQAELRLRQAGGGYRWHLGRAEPAPGQGAAPARLATFTDVHAHRVAEERLGRLQAATSSLSAARTLAEVRQVLLGEVLGALGSNGGGLRLITPQGLALEEHVLGTHAGAETARRFGLIPLDAPHPAAEAARTGEPVFHRDRREVLERYPHLAGDLARVSLEGNAHLPLRRGEEVFGVFSLSFAEPRGWDAGERAFALALADRAATAYERARLFEEERRARRRAEALYAVTAALAAAADPLEVVRTAVARATEALGALWGSLYLARPEQGELEHAAAYGPEFAAREAWRRIPVGAGVPVAEAFRAGEPRFFSSLAEVGRSHPDLLPALQGSGFAAAALLPLRAHGEVLGVLSLVFAEPQAFAPGERGFLQALAAQAAQALERAHLFEGLRRSEGRFRALVSQSSAGIACAGLDGHLTFANAALCAMLGLEPEQAQGRSVWSLLHPTDLPQSQRLYERLQQEGAPFEHELRVLRPDGSALWVKANVSPLFGPGGEVESSVAVVVDISERKRSEHELEQRVAERTHDLETFTRSVAHDLRSPLRQMEGFAQALLEDYAARLDEPGRLYLRSIAGAAARLDALTQDLLAYAHLAQQDLHLGPVDLEAALRDALAQLRRQARLEGPFPAVRAHPSALGQVLSNLLDNAFKFVPPDRPPEVAVRAQAQGEWVRVTVEDNGIGVAEAHLERIFEPS</sequence>
<dbReference type="Gene3D" id="1.10.287.130">
    <property type="match status" value="1"/>
</dbReference>